<keyword evidence="2" id="KW-1185">Reference proteome</keyword>
<dbReference type="EMBL" id="JAAWVQ010008859">
    <property type="protein sequence ID" value="MBN3271208.1"/>
    <property type="molecule type" value="Genomic_DNA"/>
</dbReference>
<proteinExistence type="predicted"/>
<protein>
    <submittedName>
        <fullName evidence="1">YETS2 protein</fullName>
    </submittedName>
</protein>
<feature type="non-terminal residue" evidence="1">
    <location>
        <position position="1"/>
    </location>
</feature>
<accession>A0ABS2XAH1</accession>
<dbReference type="Proteomes" id="UP001166093">
    <property type="component" value="Unassembled WGS sequence"/>
</dbReference>
<reference evidence="1" key="1">
    <citation type="journal article" date="2021" name="Cell">
        <title>Tracing the genetic footprints of vertebrate landing in non-teleost ray-finned fishes.</title>
        <authorList>
            <person name="Bi X."/>
            <person name="Wang K."/>
            <person name="Yang L."/>
            <person name="Pan H."/>
            <person name="Jiang H."/>
            <person name="Wei Q."/>
            <person name="Fang M."/>
            <person name="Yu H."/>
            <person name="Zhu C."/>
            <person name="Cai Y."/>
            <person name="He Y."/>
            <person name="Gan X."/>
            <person name="Zeng H."/>
            <person name="Yu D."/>
            <person name="Zhu Y."/>
            <person name="Jiang H."/>
            <person name="Qiu Q."/>
            <person name="Yang H."/>
            <person name="Zhang Y.E."/>
            <person name="Wang W."/>
            <person name="Zhu M."/>
            <person name="He S."/>
            <person name="Zhang G."/>
        </authorList>
    </citation>
    <scope>NUCLEOTIDE SEQUENCE</scope>
    <source>
        <strain evidence="1">Pddl_001</strain>
    </source>
</reference>
<name>A0ABS2XAH1_POLSP</name>
<gene>
    <name evidence="1" type="primary">Yeats2_1</name>
    <name evidence="1" type="ORF">GTO93_0001715</name>
</gene>
<sequence>MSSGDESSSQPVRALKNERRSIWKGWPDSSFPATLPHVVSEHSGMDRDALAELLQALETRRDAEERRREERYTALIERIGILFQPVELERKVYGPAVEDMIFKVTEQFATEFTIPREITAMNIHQAVSSIPTCDFLTNKYMGILIKDNHPE</sequence>
<organism evidence="1 2">
    <name type="scientific">Polyodon spathula</name>
    <name type="common">North American paddlefish</name>
    <name type="synonym">Squalus spathula</name>
    <dbReference type="NCBI Taxonomy" id="7913"/>
    <lineage>
        <taxon>Eukaryota</taxon>
        <taxon>Metazoa</taxon>
        <taxon>Chordata</taxon>
        <taxon>Craniata</taxon>
        <taxon>Vertebrata</taxon>
        <taxon>Euteleostomi</taxon>
        <taxon>Actinopterygii</taxon>
        <taxon>Chondrostei</taxon>
        <taxon>Acipenseriformes</taxon>
        <taxon>Polyodontidae</taxon>
        <taxon>Polyodon</taxon>
    </lineage>
</organism>
<evidence type="ECO:0000313" key="1">
    <source>
        <dbReference type="EMBL" id="MBN3271208.1"/>
    </source>
</evidence>
<evidence type="ECO:0000313" key="2">
    <source>
        <dbReference type="Proteomes" id="UP001166093"/>
    </source>
</evidence>
<comment type="caution">
    <text evidence="1">The sequence shown here is derived from an EMBL/GenBank/DDBJ whole genome shotgun (WGS) entry which is preliminary data.</text>
</comment>
<feature type="non-terminal residue" evidence="1">
    <location>
        <position position="151"/>
    </location>
</feature>